<reference evidence="2" key="1">
    <citation type="submission" date="2015-08" db="EMBL/GenBank/DDBJ databases">
        <authorList>
            <person name="Babu N.S."/>
            <person name="Beckwith C.J."/>
            <person name="Beseler K.G."/>
            <person name="Brison A."/>
            <person name="Carone J.V."/>
            <person name="Caskin T.P."/>
            <person name="Diamond M."/>
            <person name="Durham M.E."/>
            <person name="Foxe J.M."/>
            <person name="Go M."/>
            <person name="Henderson B.A."/>
            <person name="Jones I.B."/>
            <person name="McGettigan J.A."/>
            <person name="Micheletti S.J."/>
            <person name="Nasrallah M.E."/>
            <person name="Ortiz D."/>
            <person name="Piller C.R."/>
            <person name="Privatt S.R."/>
            <person name="Schneider S.L."/>
            <person name="Sharp S."/>
            <person name="Smith T.C."/>
            <person name="Stanton J.D."/>
            <person name="Ullery H.E."/>
            <person name="Wilson R.J."/>
            <person name="Serrano M.G."/>
            <person name="Buck G."/>
            <person name="Lee V."/>
            <person name="Wang Y."/>
            <person name="Carvalho R."/>
            <person name="Voegtly L."/>
            <person name="Shi R."/>
            <person name="Duckworth R."/>
            <person name="Johnson A."/>
            <person name="Loviza R."/>
            <person name="Walstead R."/>
            <person name="Shah Z."/>
            <person name="Kiflezghi M."/>
            <person name="Wade K."/>
            <person name="Ball S.L."/>
            <person name="Bradley K.W."/>
            <person name="Asai D.J."/>
            <person name="Bowman C.A."/>
            <person name="Russell D.A."/>
            <person name="Pope W.H."/>
            <person name="Jacobs-Sera D."/>
            <person name="Hendrix R.W."/>
            <person name="Hatfull G.F."/>
        </authorList>
    </citation>
    <scope>NUCLEOTIDE SEQUENCE</scope>
</reference>
<accession>A0A2P2CC23</accession>
<protein>
    <submittedName>
        <fullName evidence="2">Alkylhydroperoxidase like protein, AhpD family</fullName>
    </submittedName>
</protein>
<keyword evidence="2" id="KW-0560">Oxidoreductase</keyword>
<proteinExistence type="predicted"/>
<evidence type="ECO:0000313" key="2">
    <source>
        <dbReference type="EMBL" id="CUR59533.1"/>
    </source>
</evidence>
<evidence type="ECO:0000259" key="1">
    <source>
        <dbReference type="Pfam" id="PF02627"/>
    </source>
</evidence>
<dbReference type="SUPFAM" id="SSF69118">
    <property type="entry name" value="AhpD-like"/>
    <property type="match status" value="1"/>
</dbReference>
<dbReference type="EMBL" id="CZKB01000010">
    <property type="protein sequence ID" value="CUR59533.1"/>
    <property type="molecule type" value="Genomic_DNA"/>
</dbReference>
<dbReference type="AlphaFoldDB" id="A0A2P2CC23"/>
<organism evidence="2">
    <name type="scientific">metagenome</name>
    <dbReference type="NCBI Taxonomy" id="256318"/>
    <lineage>
        <taxon>unclassified sequences</taxon>
        <taxon>metagenomes</taxon>
    </lineage>
</organism>
<name>A0A2P2CC23_9ZZZZ</name>
<dbReference type="Gene3D" id="1.20.1290.10">
    <property type="entry name" value="AhpD-like"/>
    <property type="match status" value="1"/>
</dbReference>
<dbReference type="Pfam" id="PF02627">
    <property type="entry name" value="CMD"/>
    <property type="match status" value="1"/>
</dbReference>
<sequence length="193" mass="21415">MPSQFRIPQATIDGAYGALMTRVAKRMWGKVPDNAYVLWHNKAVMRAVFGFEQKVARWKALDPHLKAYAEMASAGVIGCSWCMDFGYFLAHTKGLDESKVREVPRWRESDVFTDVEREVMAYAEAMTATPPEVTDEMVASLDRQLGHAAVVELTMMVAVENERSRFNSAMGLASQGFSDVCELPLAQAGTITA</sequence>
<dbReference type="InterPro" id="IPR003779">
    <property type="entry name" value="CMD-like"/>
</dbReference>
<dbReference type="InterPro" id="IPR029032">
    <property type="entry name" value="AhpD-like"/>
</dbReference>
<dbReference type="PANTHER" id="PTHR34846:SF10">
    <property type="entry name" value="CYTOPLASMIC PROTEIN"/>
    <property type="match status" value="1"/>
</dbReference>
<gene>
    <name evidence="2" type="ORF">NOCA1180006</name>
</gene>
<dbReference type="GO" id="GO:0051920">
    <property type="term" value="F:peroxiredoxin activity"/>
    <property type="evidence" value="ECO:0007669"/>
    <property type="project" value="InterPro"/>
</dbReference>
<dbReference type="PANTHER" id="PTHR34846">
    <property type="entry name" value="4-CARBOXYMUCONOLACTONE DECARBOXYLASE FAMILY PROTEIN (AFU_ORTHOLOGUE AFUA_6G11590)"/>
    <property type="match status" value="1"/>
</dbReference>
<keyword evidence="2" id="KW-0575">Peroxidase</keyword>
<feature type="domain" description="Carboxymuconolactone decarboxylase-like" evidence="1">
    <location>
        <begin position="43"/>
        <end position="125"/>
    </location>
</feature>